<comment type="caution">
    <text evidence="2">The sequence shown here is derived from an EMBL/GenBank/DDBJ whole genome shotgun (WGS) entry which is preliminary data.</text>
</comment>
<accession>A0ABR0QJR8</accession>
<name>A0ABR0QJR8_GOSAR</name>
<gene>
    <name evidence="2" type="ORF">PVK06_007821</name>
</gene>
<dbReference type="Proteomes" id="UP001358586">
    <property type="component" value="Chromosome 3"/>
</dbReference>
<organism evidence="2 3">
    <name type="scientific">Gossypium arboreum</name>
    <name type="common">Tree cotton</name>
    <name type="synonym">Gossypium nanking</name>
    <dbReference type="NCBI Taxonomy" id="29729"/>
    <lineage>
        <taxon>Eukaryota</taxon>
        <taxon>Viridiplantae</taxon>
        <taxon>Streptophyta</taxon>
        <taxon>Embryophyta</taxon>
        <taxon>Tracheophyta</taxon>
        <taxon>Spermatophyta</taxon>
        <taxon>Magnoliopsida</taxon>
        <taxon>eudicotyledons</taxon>
        <taxon>Gunneridae</taxon>
        <taxon>Pentapetalae</taxon>
        <taxon>rosids</taxon>
        <taxon>malvids</taxon>
        <taxon>Malvales</taxon>
        <taxon>Malvaceae</taxon>
        <taxon>Malvoideae</taxon>
        <taxon>Gossypium</taxon>
    </lineage>
</organism>
<protein>
    <submittedName>
        <fullName evidence="2">Uncharacterized protein</fullName>
    </submittedName>
</protein>
<evidence type="ECO:0000313" key="3">
    <source>
        <dbReference type="Proteomes" id="UP001358586"/>
    </source>
</evidence>
<proteinExistence type="predicted"/>
<feature type="signal peptide" evidence="1">
    <location>
        <begin position="1"/>
        <end position="17"/>
    </location>
</feature>
<evidence type="ECO:0000313" key="2">
    <source>
        <dbReference type="EMBL" id="KAK5839063.1"/>
    </source>
</evidence>
<reference evidence="2 3" key="1">
    <citation type="submission" date="2023-03" db="EMBL/GenBank/DDBJ databases">
        <title>WGS of Gossypium arboreum.</title>
        <authorList>
            <person name="Yu D."/>
        </authorList>
    </citation>
    <scope>NUCLEOTIDE SEQUENCE [LARGE SCALE GENOMIC DNA]</scope>
    <source>
        <tissue evidence="2">Leaf</tissue>
    </source>
</reference>
<keyword evidence="1" id="KW-0732">Signal</keyword>
<keyword evidence="3" id="KW-1185">Reference proteome</keyword>
<sequence>MTICGCLLLLHHGLVAATISTCPSEWDIRSHWGQTRRYPATIRSKLGSQVIWSMWDANVPLIMYTRVEVHQSNQVMRQFRWRKQILPPPRDMKAMYKLDLQAKTNKNWQDYHKEFIDIWDHRMKFLPICEPFFSSDLAACLEKMP</sequence>
<feature type="chain" id="PRO_5047363314" evidence="1">
    <location>
        <begin position="18"/>
        <end position="145"/>
    </location>
</feature>
<dbReference type="EMBL" id="JARKNE010000003">
    <property type="protein sequence ID" value="KAK5839063.1"/>
    <property type="molecule type" value="Genomic_DNA"/>
</dbReference>
<evidence type="ECO:0000256" key="1">
    <source>
        <dbReference type="SAM" id="SignalP"/>
    </source>
</evidence>